<organism evidence="1 2">
    <name type="scientific">Glycine soja</name>
    <name type="common">Wild soybean</name>
    <dbReference type="NCBI Taxonomy" id="3848"/>
    <lineage>
        <taxon>Eukaryota</taxon>
        <taxon>Viridiplantae</taxon>
        <taxon>Streptophyta</taxon>
        <taxon>Embryophyta</taxon>
        <taxon>Tracheophyta</taxon>
        <taxon>Spermatophyta</taxon>
        <taxon>Magnoliopsida</taxon>
        <taxon>eudicotyledons</taxon>
        <taxon>Gunneridae</taxon>
        <taxon>Pentapetalae</taxon>
        <taxon>rosids</taxon>
        <taxon>fabids</taxon>
        <taxon>Fabales</taxon>
        <taxon>Fabaceae</taxon>
        <taxon>Papilionoideae</taxon>
        <taxon>50 kb inversion clade</taxon>
        <taxon>NPAAA clade</taxon>
        <taxon>indigoferoid/millettioid clade</taxon>
        <taxon>Phaseoleae</taxon>
        <taxon>Glycine</taxon>
        <taxon>Glycine subgen. Soja</taxon>
    </lineage>
</organism>
<reference evidence="1 2" key="1">
    <citation type="submission" date="2018-09" db="EMBL/GenBank/DDBJ databases">
        <title>A high-quality reference genome of wild soybean provides a powerful tool to mine soybean genomes.</title>
        <authorList>
            <person name="Xie M."/>
            <person name="Chung C.Y.L."/>
            <person name="Li M.-W."/>
            <person name="Wong F.-L."/>
            <person name="Chan T.-F."/>
            <person name="Lam H.-M."/>
        </authorList>
    </citation>
    <scope>NUCLEOTIDE SEQUENCE [LARGE SCALE GENOMIC DNA]</scope>
    <source>
        <strain evidence="2">cv. W05</strain>
        <tissue evidence="1">Hypocotyl of etiolated seedlings</tissue>
    </source>
</reference>
<dbReference type="AlphaFoldDB" id="A0A445GWC8"/>
<gene>
    <name evidence="1" type="ORF">D0Y65_041617</name>
</gene>
<accession>A0A445GWC8</accession>
<sequence length="279" mass="31864">MVAHGMMMVARLWWRDGGVVKMVLRWWWCPEEKNRKRIGEVKRSMGVAEKREKRGVGVETYQGNPCGVYPDLSSFTGSGVIQISVTCIKRSSLPSLSNIESPSNEIESPIGVDSIQLDERDQNSDGKKVDSITGVDQTSNQYWARIKNAYNNDDVRQSGQFCEKRWTQLKSRRSGSFEKNVLADAHMIYRQDSGKKFEVEQAWLLLKDQPKFDAKFMSKYSKRTKVSISGNYSSSSNPETPIEVKEYDTPSPILTQLDKKQQKGRAKEMNLRTLSIYLT</sequence>
<evidence type="ECO:0008006" key="3">
    <source>
        <dbReference type="Google" id="ProtNLM"/>
    </source>
</evidence>
<evidence type="ECO:0000313" key="2">
    <source>
        <dbReference type="Proteomes" id="UP000289340"/>
    </source>
</evidence>
<proteinExistence type="predicted"/>
<dbReference type="EMBL" id="QZWG01000015">
    <property type="protein sequence ID" value="RZB65617.1"/>
    <property type="molecule type" value="Genomic_DNA"/>
</dbReference>
<name>A0A445GWC8_GLYSO</name>
<dbReference type="PANTHER" id="PTHR45023:SF4">
    <property type="entry name" value="GLYCINE-RICH PROTEIN-RELATED"/>
    <property type="match status" value="1"/>
</dbReference>
<dbReference type="PANTHER" id="PTHR45023">
    <property type="match status" value="1"/>
</dbReference>
<evidence type="ECO:0000313" key="1">
    <source>
        <dbReference type="EMBL" id="RZB65617.1"/>
    </source>
</evidence>
<keyword evidence="2" id="KW-1185">Reference proteome</keyword>
<protein>
    <recommendedName>
        <fullName evidence="3">No apical meristem-associated C-terminal domain-containing protein</fullName>
    </recommendedName>
</protein>
<dbReference type="Proteomes" id="UP000289340">
    <property type="component" value="Chromosome 15"/>
</dbReference>
<comment type="caution">
    <text evidence="1">The sequence shown here is derived from an EMBL/GenBank/DDBJ whole genome shotgun (WGS) entry which is preliminary data.</text>
</comment>